<dbReference type="Proteomes" id="UP000005798">
    <property type="component" value="Unassembled WGS sequence"/>
</dbReference>
<dbReference type="HAMAP" id="MF_00636">
    <property type="entry name" value="RapZ_like"/>
    <property type="match status" value="1"/>
</dbReference>
<organism evidence="7 8">
    <name type="scientific">Thomasclavelia ramosa DSM 1402</name>
    <dbReference type="NCBI Taxonomy" id="445974"/>
    <lineage>
        <taxon>Bacteria</taxon>
        <taxon>Bacillati</taxon>
        <taxon>Bacillota</taxon>
        <taxon>Erysipelotrichia</taxon>
        <taxon>Erysipelotrichales</taxon>
        <taxon>Coprobacillaceae</taxon>
        <taxon>Thomasclavelia</taxon>
    </lineage>
</organism>
<dbReference type="GO" id="GO:0005525">
    <property type="term" value="F:GTP binding"/>
    <property type="evidence" value="ECO:0007669"/>
    <property type="project" value="UniProtKB-UniRule"/>
</dbReference>
<sequence length="291" mass="33666">MFIEREVKIMDQVEIVIVTGMSGAGKTSAMACFENLAYRCIDNYPVALLTEFAELVQDNPKYQRVAMAVSLDDALKAIRLLSNLDWIHLTVVFLDCDDEVLVKRYKETRRSHPLLISNKASSLIEAIEFERRLAEPISRLAHLVIDTTKLKGARFQNLLEDYFSKGKIDPFRITFESFGYKHGVPKDADLLFDVRFLPNPFYIEELRHLTGNDQAVYDYVIDKEETKVFIEKMTVLFDYLLKEYEKEGKMHLIIGIGCTGGQHRSVSLTNYFADHYSKVYQVHRLHRDADH</sequence>
<dbReference type="PIRSF" id="PIRSF005052">
    <property type="entry name" value="P-loopkin"/>
    <property type="match status" value="1"/>
</dbReference>
<reference evidence="7" key="1">
    <citation type="submission" date="2007-11" db="EMBL/GenBank/DDBJ databases">
        <authorList>
            <person name="Fulton L."/>
            <person name="Clifton S."/>
            <person name="Fulton B."/>
            <person name="Xu J."/>
            <person name="Minx P."/>
            <person name="Pepin K.H."/>
            <person name="Johnson M."/>
            <person name="Thiruvilangam P."/>
            <person name="Bhonagiri V."/>
            <person name="Nash W.E."/>
            <person name="Mardis E.R."/>
            <person name="Wilson R.K."/>
        </authorList>
    </citation>
    <scope>NUCLEOTIDE SEQUENCE [LARGE SCALE GENOMIC DNA]</scope>
    <source>
        <strain evidence="7">DSM 1402</strain>
    </source>
</reference>
<evidence type="ECO:0000313" key="7">
    <source>
        <dbReference type="EMBL" id="EDS19610.1"/>
    </source>
</evidence>
<feature type="domain" description="RapZ-like N-terminal" evidence="5">
    <location>
        <begin position="13"/>
        <end position="163"/>
    </location>
</feature>
<dbReference type="InterPro" id="IPR005337">
    <property type="entry name" value="RapZ-like"/>
</dbReference>
<name>B0N1K0_9FIRM</name>
<dbReference type="InterPro" id="IPR053931">
    <property type="entry name" value="RapZ_C"/>
</dbReference>
<dbReference type="NCBIfam" id="NF003828">
    <property type="entry name" value="PRK05416.1"/>
    <property type="match status" value="1"/>
</dbReference>
<evidence type="ECO:0000256" key="4">
    <source>
        <dbReference type="HAMAP-Rule" id="MF_00636"/>
    </source>
</evidence>
<gene>
    <name evidence="7" type="ORF">CLORAM_00485</name>
</gene>
<reference evidence="7" key="2">
    <citation type="submission" date="2014-06" db="EMBL/GenBank/DDBJ databases">
        <title>Draft genome sequence of Clostridium ramosum(DSM 1402).</title>
        <authorList>
            <person name="Sudarsanam P."/>
            <person name="Ley R."/>
            <person name="Guruge J."/>
            <person name="Turnbaugh P.J."/>
            <person name="Mahowald M."/>
            <person name="Liep D."/>
            <person name="Gordon J."/>
        </authorList>
    </citation>
    <scope>NUCLEOTIDE SEQUENCE</scope>
    <source>
        <strain evidence="7">DSM 1402</strain>
    </source>
</reference>
<dbReference type="InterPro" id="IPR053930">
    <property type="entry name" value="RapZ-like_N"/>
</dbReference>
<dbReference type="Pfam" id="PF03668">
    <property type="entry name" value="RapZ-like_N"/>
    <property type="match status" value="1"/>
</dbReference>
<protein>
    <submittedName>
        <fullName evidence="7">Uncharacterized protein</fullName>
    </submittedName>
</protein>
<evidence type="ECO:0000256" key="2">
    <source>
        <dbReference type="ARBA" id="ARBA00022840"/>
    </source>
</evidence>
<keyword evidence="1 4" id="KW-0547">Nucleotide-binding</keyword>
<evidence type="ECO:0000259" key="6">
    <source>
        <dbReference type="Pfam" id="PF22740"/>
    </source>
</evidence>
<accession>B0N1K0</accession>
<dbReference type="Pfam" id="PF22740">
    <property type="entry name" value="PapZ_C"/>
    <property type="match status" value="1"/>
</dbReference>
<feature type="binding site" evidence="4">
    <location>
        <begin position="20"/>
        <end position="27"/>
    </location>
    <ligand>
        <name>ATP</name>
        <dbReference type="ChEBI" id="CHEBI:30616"/>
    </ligand>
</feature>
<evidence type="ECO:0000256" key="1">
    <source>
        <dbReference type="ARBA" id="ARBA00022741"/>
    </source>
</evidence>
<dbReference type="PANTHER" id="PTHR30448:SF0">
    <property type="entry name" value="RNASE ADAPTER PROTEIN RAPZ"/>
    <property type="match status" value="1"/>
</dbReference>
<evidence type="ECO:0000313" key="8">
    <source>
        <dbReference type="Proteomes" id="UP000005798"/>
    </source>
</evidence>
<evidence type="ECO:0000256" key="3">
    <source>
        <dbReference type="ARBA" id="ARBA00023134"/>
    </source>
</evidence>
<dbReference type="eggNOG" id="COG1660">
    <property type="taxonomic scope" value="Bacteria"/>
</dbReference>
<comment type="caution">
    <text evidence="4">Lacks conserved residue(s) required for the propagation of feature annotation.</text>
</comment>
<dbReference type="EMBL" id="ABFX02000003">
    <property type="protein sequence ID" value="EDS19610.1"/>
    <property type="molecule type" value="Genomic_DNA"/>
</dbReference>
<dbReference type="HOGENOM" id="CLU_059558_0_0_9"/>
<comment type="caution">
    <text evidence="7">The sequence shown here is derived from an EMBL/GenBank/DDBJ whole genome shotgun (WGS) entry which is preliminary data.</text>
</comment>
<dbReference type="GO" id="GO:0005524">
    <property type="term" value="F:ATP binding"/>
    <property type="evidence" value="ECO:0007669"/>
    <property type="project" value="UniProtKB-UniRule"/>
</dbReference>
<dbReference type="Gene3D" id="3.40.50.300">
    <property type="entry name" value="P-loop containing nucleotide triphosphate hydrolases"/>
    <property type="match status" value="1"/>
</dbReference>
<dbReference type="SUPFAM" id="SSF52540">
    <property type="entry name" value="P-loop containing nucleoside triphosphate hydrolases"/>
    <property type="match status" value="1"/>
</dbReference>
<dbReference type="AlphaFoldDB" id="B0N1K0"/>
<feature type="domain" description="RapZ C-terminal" evidence="6">
    <location>
        <begin position="172"/>
        <end position="289"/>
    </location>
</feature>
<evidence type="ECO:0000259" key="5">
    <source>
        <dbReference type="Pfam" id="PF03668"/>
    </source>
</evidence>
<keyword evidence="2 4" id="KW-0067">ATP-binding</keyword>
<keyword evidence="8" id="KW-1185">Reference proteome</keyword>
<dbReference type="PANTHER" id="PTHR30448">
    <property type="entry name" value="RNASE ADAPTER PROTEIN RAPZ"/>
    <property type="match status" value="1"/>
</dbReference>
<keyword evidence="3 4" id="KW-0342">GTP-binding</keyword>
<dbReference type="InterPro" id="IPR027417">
    <property type="entry name" value="P-loop_NTPase"/>
</dbReference>
<proteinExistence type="inferred from homology"/>